<reference evidence="2 3" key="1">
    <citation type="submission" date="2019-06" db="EMBL/GenBank/DDBJ databases">
        <authorList>
            <person name="Livingstone P."/>
            <person name="Whitworth D."/>
        </authorList>
    </citation>
    <scope>NUCLEOTIDE SEQUENCE [LARGE SCALE GENOMIC DNA]</scope>
    <source>
        <strain evidence="2 3">AM401</strain>
    </source>
</reference>
<organism evidence="2 3">
    <name type="scientific">Myxococcus llanfairpwllgwyngyllgogerychwyrndrobwllllantysiliogogogochensis</name>
    <dbReference type="NCBI Taxonomy" id="2590453"/>
    <lineage>
        <taxon>Bacteria</taxon>
        <taxon>Pseudomonadati</taxon>
        <taxon>Myxococcota</taxon>
        <taxon>Myxococcia</taxon>
        <taxon>Myxococcales</taxon>
        <taxon>Cystobacterineae</taxon>
        <taxon>Myxococcaceae</taxon>
        <taxon>Myxococcus</taxon>
    </lineage>
</organism>
<gene>
    <name evidence="2" type="ORF">FJV41_01790</name>
</gene>
<proteinExistence type="predicted"/>
<dbReference type="RefSeq" id="WP_141640629.1">
    <property type="nucleotide sequence ID" value="NZ_VIFM01000004.1"/>
</dbReference>
<dbReference type="InterPro" id="IPR001920">
    <property type="entry name" value="Asp/Glu_race"/>
</dbReference>
<dbReference type="AlphaFoldDB" id="A0A540X8U5"/>
<dbReference type="Proteomes" id="UP000315369">
    <property type="component" value="Unassembled WGS sequence"/>
</dbReference>
<evidence type="ECO:0000313" key="3">
    <source>
        <dbReference type="Proteomes" id="UP000315369"/>
    </source>
</evidence>
<dbReference type="EMBL" id="VIFM01000004">
    <property type="protein sequence ID" value="TQF17725.1"/>
    <property type="molecule type" value="Genomic_DNA"/>
</dbReference>
<accession>A0A540X8U5</accession>
<name>A0A540X8U5_9BACT</name>
<dbReference type="OrthoDB" id="9803739at2"/>
<dbReference type="GO" id="GO:0047661">
    <property type="term" value="F:amino-acid racemase activity"/>
    <property type="evidence" value="ECO:0007669"/>
    <property type="project" value="InterPro"/>
</dbReference>
<protein>
    <submittedName>
        <fullName evidence="2">Aspartate/glutamate racemase family protein</fullName>
    </submittedName>
</protein>
<evidence type="ECO:0000313" key="2">
    <source>
        <dbReference type="EMBL" id="TQF17725.1"/>
    </source>
</evidence>
<evidence type="ECO:0000256" key="1">
    <source>
        <dbReference type="ARBA" id="ARBA00023235"/>
    </source>
</evidence>
<dbReference type="Pfam" id="PF01177">
    <property type="entry name" value="Asp_Glu_race"/>
    <property type="match status" value="1"/>
</dbReference>
<dbReference type="Gene3D" id="3.40.50.1860">
    <property type="match status" value="2"/>
</dbReference>
<sequence>MWDAVPAPSELLGIVGGLGPLASAEFLKTIYEENPFEVEQSGPACVLLSDPNVPDRTQAIIQGQEAVVARWLEGALMRLRDMGARRMVIACITMHHFLEHIPAPLRDLTVSLVDLTLDEVSAEGKRWLILSSQGTRAARVFERSERWRAAEPHLTWTSAAEQVELHDAIYRLKRHGDVTEAAVLCERLVRAHGVDGFIAGCTELHLVTRYMRTRPPQERLRNIDPLYLVANRMPALVTHRYAFKRSA</sequence>
<comment type="caution">
    <text evidence="2">The sequence shown here is derived from an EMBL/GenBank/DDBJ whole genome shotgun (WGS) entry which is preliminary data.</text>
</comment>
<keyword evidence="3" id="KW-1185">Reference proteome</keyword>
<dbReference type="SUPFAM" id="SSF53681">
    <property type="entry name" value="Aspartate/glutamate racemase"/>
    <property type="match status" value="2"/>
</dbReference>
<keyword evidence="1" id="KW-0413">Isomerase</keyword>
<dbReference type="PANTHER" id="PTHR21198:SF7">
    <property type="entry name" value="ASPARTATE-GLUTAMATE RACEMASE FAMILY"/>
    <property type="match status" value="1"/>
</dbReference>
<dbReference type="InterPro" id="IPR015942">
    <property type="entry name" value="Asp/Glu/hydantoin_racemase"/>
</dbReference>
<dbReference type="PANTHER" id="PTHR21198">
    <property type="entry name" value="GLUTAMATE RACEMASE"/>
    <property type="match status" value="1"/>
</dbReference>